<dbReference type="NCBIfam" id="TIGR01845">
    <property type="entry name" value="outer_NodT"/>
    <property type="match status" value="1"/>
</dbReference>
<dbReference type="GO" id="GO:0015562">
    <property type="term" value="F:efflux transmembrane transporter activity"/>
    <property type="evidence" value="ECO:0007669"/>
    <property type="project" value="InterPro"/>
</dbReference>
<feature type="signal peptide" evidence="2">
    <location>
        <begin position="1"/>
        <end position="26"/>
    </location>
</feature>
<dbReference type="RefSeq" id="WP_014414822.1">
    <property type="nucleotide sequence ID" value="NC_017059.1"/>
</dbReference>
<dbReference type="Gene3D" id="1.20.1600.10">
    <property type="entry name" value="Outer membrane efflux proteins (OEP)"/>
    <property type="match status" value="1"/>
</dbReference>
<feature type="chain" id="PRO_5001439670" evidence="2">
    <location>
        <begin position="27"/>
        <end position="464"/>
    </location>
</feature>
<sequence>MPAASRLVGLLALGLVSACTLGPDYAGPEAPVPPTWTAPLPHGGTTVSLVGWWAQFKDPVLTQLLEKAEADSPSLGQAWAAIDKARATVTSDRAEGLPALTGDASLKRARQDTMGQTVFSTTYSGGLDASWELDLWGKVRRGTEAARARLEARVSDWHDARVSLAAEVADTYVQYRACKVLARLYADEAASQNETARITRVAVTAGFTTPADGALVAAGAASATATLTQQEAECDVLVKSLAALTGLDDPTVRAMLTQGPDVLPQPAAFDVAAVPTRTLTQRPDLAALEREMAAASAEIGQAQADRLPSVSLTGSITKSGTSLEGLKLSWIVGPAVSLPIFDWGKRQAAVESARATFEQQRAKYLEALRTAIKEAEQALVRLDGATRRTGDAQAAAAGYRTYFEATDRNWRAGGASVLDREEARRNALGAETTLVTVQRDQIQQWIALYKALGGGWSPATGESP</sequence>
<dbReference type="InterPro" id="IPR010131">
    <property type="entry name" value="MdtP/NodT-like"/>
</dbReference>
<evidence type="ECO:0000256" key="2">
    <source>
        <dbReference type="RuleBase" id="RU362097"/>
    </source>
</evidence>
<name>H6SJL8_PARPM</name>
<keyword evidence="2" id="KW-0812">Transmembrane</keyword>
<dbReference type="eggNOG" id="COG1538">
    <property type="taxonomic scope" value="Bacteria"/>
</dbReference>
<dbReference type="PANTHER" id="PTHR30203">
    <property type="entry name" value="OUTER MEMBRANE CATION EFFLUX PROTEIN"/>
    <property type="match status" value="1"/>
</dbReference>
<gene>
    <name evidence="3" type="ORF">RSPPHO_01557</name>
</gene>
<dbReference type="Pfam" id="PF02321">
    <property type="entry name" value="OEP"/>
    <property type="match status" value="2"/>
</dbReference>
<keyword evidence="2" id="KW-0732">Signal</keyword>
<dbReference type="PATRIC" id="fig|1150469.3.peg.1755"/>
<keyword evidence="2" id="KW-0472">Membrane</keyword>
<reference evidence="3 4" key="1">
    <citation type="submission" date="2012-02" db="EMBL/GenBank/DDBJ databases">
        <title>Shotgun genome sequence of Phaeospirillum photometricum DSM 122.</title>
        <authorList>
            <person name="Duquesne K."/>
            <person name="Sturgis J."/>
        </authorList>
    </citation>
    <scope>NUCLEOTIDE SEQUENCE [LARGE SCALE GENOMIC DNA]</scope>
    <source>
        <strain evidence="4">DSM122</strain>
    </source>
</reference>
<keyword evidence="2 3" id="KW-0449">Lipoprotein</keyword>
<keyword evidence="2" id="KW-1134">Transmembrane beta strand</keyword>
<evidence type="ECO:0000313" key="4">
    <source>
        <dbReference type="Proteomes" id="UP000033220"/>
    </source>
</evidence>
<dbReference type="PROSITE" id="PS51257">
    <property type="entry name" value="PROKAR_LIPOPROTEIN"/>
    <property type="match status" value="1"/>
</dbReference>
<keyword evidence="2" id="KW-0564">Palmitate</keyword>
<dbReference type="InterPro" id="IPR003423">
    <property type="entry name" value="OMP_efflux"/>
</dbReference>
<dbReference type="GO" id="GO:0005886">
    <property type="term" value="C:plasma membrane"/>
    <property type="evidence" value="ECO:0007669"/>
    <property type="project" value="UniProtKB-SubCell"/>
</dbReference>
<proteinExistence type="inferred from homology"/>
<dbReference type="SUPFAM" id="SSF56954">
    <property type="entry name" value="Outer membrane efflux proteins (OEP)"/>
    <property type="match status" value="1"/>
</dbReference>
<evidence type="ECO:0000256" key="1">
    <source>
        <dbReference type="ARBA" id="ARBA00007613"/>
    </source>
</evidence>
<dbReference type="Proteomes" id="UP000033220">
    <property type="component" value="Chromosome DSM 122"/>
</dbReference>
<dbReference type="HOGENOM" id="CLU_012817_13_0_5"/>
<dbReference type="PANTHER" id="PTHR30203:SF29">
    <property type="entry name" value="PROTEIN CYAE"/>
    <property type="match status" value="1"/>
</dbReference>
<dbReference type="OrthoDB" id="9783100at2"/>
<accession>H6SJL8</accession>
<evidence type="ECO:0000313" key="3">
    <source>
        <dbReference type="EMBL" id="CCG08183.1"/>
    </source>
</evidence>
<dbReference type="AlphaFoldDB" id="H6SJL8"/>
<keyword evidence="4" id="KW-1185">Reference proteome</keyword>
<organism evidence="3 4">
    <name type="scientific">Pararhodospirillum photometricum DSM 122</name>
    <dbReference type="NCBI Taxonomy" id="1150469"/>
    <lineage>
        <taxon>Bacteria</taxon>
        <taxon>Pseudomonadati</taxon>
        <taxon>Pseudomonadota</taxon>
        <taxon>Alphaproteobacteria</taxon>
        <taxon>Rhodospirillales</taxon>
        <taxon>Rhodospirillaceae</taxon>
        <taxon>Pararhodospirillum</taxon>
    </lineage>
</organism>
<comment type="similarity">
    <text evidence="1 2">Belongs to the outer membrane factor (OMF) (TC 1.B.17) family.</text>
</comment>
<protein>
    <submittedName>
        <fullName evidence="3">RND efflux system, outer membrane lipoprotein,NodT</fullName>
    </submittedName>
</protein>
<dbReference type="STRING" id="1150469.RSPPHO_01557"/>
<dbReference type="Gene3D" id="2.20.200.10">
    <property type="entry name" value="Outer membrane efflux proteins (OEP)"/>
    <property type="match status" value="1"/>
</dbReference>
<dbReference type="KEGG" id="rpm:RSPPHO_01557"/>
<comment type="subcellular location">
    <subcellularLocation>
        <location evidence="2">Cell membrane</location>
        <topology evidence="2">Lipid-anchor</topology>
    </subcellularLocation>
</comment>
<dbReference type="EMBL" id="HE663493">
    <property type="protein sequence ID" value="CCG08183.1"/>
    <property type="molecule type" value="Genomic_DNA"/>
</dbReference>